<evidence type="ECO:0000256" key="3">
    <source>
        <dbReference type="ARBA" id="ARBA00022448"/>
    </source>
</evidence>
<feature type="transmembrane region" description="Helical" evidence="8">
    <location>
        <begin position="38"/>
        <end position="55"/>
    </location>
</feature>
<feature type="transmembrane region" description="Helical" evidence="8">
    <location>
        <begin position="124"/>
        <end position="142"/>
    </location>
</feature>
<feature type="transmembrane region" description="Helical" evidence="8">
    <location>
        <begin position="360"/>
        <end position="382"/>
    </location>
</feature>
<dbReference type="CDD" id="cd17320">
    <property type="entry name" value="MFS_MdfA_MDR_like"/>
    <property type="match status" value="1"/>
</dbReference>
<reference evidence="10 11" key="1">
    <citation type="journal article" date="2012" name="J. Bacteriol.">
        <title>Draft Genome Sequence of Novosphingobium nitrogenifigens Y88T.</title>
        <authorList>
            <person name="Strabala T.J."/>
            <person name="Macdonald L."/>
            <person name="Liu V."/>
            <person name="Smit A.M."/>
        </authorList>
    </citation>
    <scope>NUCLEOTIDE SEQUENCE [LARGE SCALE GENOMIC DNA]</scope>
    <source>
        <strain evidence="10 11">DSM 19370</strain>
    </source>
</reference>
<organism evidence="10 11">
    <name type="scientific">Novosphingobium nitrogenifigens DSM 19370</name>
    <dbReference type="NCBI Taxonomy" id="983920"/>
    <lineage>
        <taxon>Bacteria</taxon>
        <taxon>Pseudomonadati</taxon>
        <taxon>Pseudomonadota</taxon>
        <taxon>Alphaproteobacteria</taxon>
        <taxon>Sphingomonadales</taxon>
        <taxon>Sphingomonadaceae</taxon>
        <taxon>Novosphingobium</taxon>
    </lineage>
</organism>
<dbReference type="EMBL" id="AEWJ01000052">
    <property type="protein sequence ID" value="EGD57849.1"/>
    <property type="molecule type" value="Genomic_DNA"/>
</dbReference>
<keyword evidence="5 8" id="KW-0812">Transmembrane</keyword>
<evidence type="ECO:0000256" key="2">
    <source>
        <dbReference type="ARBA" id="ARBA00006236"/>
    </source>
</evidence>
<dbReference type="InterPro" id="IPR036259">
    <property type="entry name" value="MFS_trans_sf"/>
</dbReference>
<feature type="domain" description="Major facilitator superfamily (MFS) profile" evidence="9">
    <location>
        <begin position="1"/>
        <end position="383"/>
    </location>
</feature>
<keyword evidence="11" id="KW-1185">Reference proteome</keyword>
<feature type="transmembrane region" description="Helical" evidence="8">
    <location>
        <begin position="269"/>
        <end position="289"/>
    </location>
</feature>
<proteinExistence type="inferred from homology"/>
<dbReference type="Proteomes" id="UP000004728">
    <property type="component" value="Unassembled WGS sequence"/>
</dbReference>
<dbReference type="PANTHER" id="PTHR42718">
    <property type="entry name" value="MAJOR FACILITATOR SUPERFAMILY MULTIDRUG TRANSPORTER MFSC"/>
    <property type="match status" value="1"/>
</dbReference>
<feature type="transmembrane region" description="Helical" evidence="8">
    <location>
        <begin position="95"/>
        <end position="112"/>
    </location>
</feature>
<dbReference type="eggNOG" id="COG2814">
    <property type="taxonomic scope" value="Bacteria"/>
</dbReference>
<feature type="transmembrane region" description="Helical" evidence="8">
    <location>
        <begin position="154"/>
        <end position="173"/>
    </location>
</feature>
<evidence type="ECO:0000256" key="1">
    <source>
        <dbReference type="ARBA" id="ARBA00004651"/>
    </source>
</evidence>
<keyword evidence="8" id="KW-0997">Cell inner membrane</keyword>
<evidence type="ECO:0000256" key="5">
    <source>
        <dbReference type="ARBA" id="ARBA00022692"/>
    </source>
</evidence>
<dbReference type="InterPro" id="IPR020846">
    <property type="entry name" value="MFS_dom"/>
</dbReference>
<dbReference type="STRING" id="983920.Y88_3176"/>
<dbReference type="NCBIfam" id="TIGR00710">
    <property type="entry name" value="efflux_Bcr_CflA"/>
    <property type="match status" value="1"/>
</dbReference>
<comment type="caution">
    <text evidence="10">The sequence shown here is derived from an EMBL/GenBank/DDBJ whole genome shotgun (WGS) entry which is preliminary data.</text>
</comment>
<feature type="transmembrane region" description="Helical" evidence="8">
    <location>
        <begin position="295"/>
        <end position="318"/>
    </location>
</feature>
<evidence type="ECO:0000313" key="10">
    <source>
        <dbReference type="EMBL" id="EGD57849.1"/>
    </source>
</evidence>
<evidence type="ECO:0000256" key="8">
    <source>
        <dbReference type="RuleBase" id="RU365088"/>
    </source>
</evidence>
<dbReference type="PANTHER" id="PTHR42718:SF9">
    <property type="entry name" value="MAJOR FACILITATOR SUPERFAMILY MULTIDRUG TRANSPORTER MFSC"/>
    <property type="match status" value="1"/>
</dbReference>
<accession>F1ZC14</accession>
<keyword evidence="7 8" id="KW-0472">Membrane</keyword>
<evidence type="ECO:0000256" key="7">
    <source>
        <dbReference type="ARBA" id="ARBA00023136"/>
    </source>
</evidence>
<comment type="subcellular location">
    <subcellularLocation>
        <location evidence="8">Cell inner membrane</location>
        <topology evidence="8">Multi-pass membrane protein</topology>
    </subcellularLocation>
    <subcellularLocation>
        <location evidence="1">Cell membrane</location>
        <topology evidence="1">Multi-pass membrane protein</topology>
    </subcellularLocation>
</comment>
<dbReference type="SUPFAM" id="SSF103473">
    <property type="entry name" value="MFS general substrate transporter"/>
    <property type="match status" value="1"/>
</dbReference>
<protein>
    <recommendedName>
        <fullName evidence="8">Bcr/CflA family efflux transporter</fullName>
    </recommendedName>
</protein>
<gene>
    <name evidence="10" type="ORF">Y88_3176</name>
</gene>
<feature type="transmembrane region" description="Helical" evidence="8">
    <location>
        <begin position="211"/>
        <end position="232"/>
    </location>
</feature>
<evidence type="ECO:0000256" key="6">
    <source>
        <dbReference type="ARBA" id="ARBA00022989"/>
    </source>
</evidence>
<feature type="transmembrane region" description="Helical" evidence="8">
    <location>
        <begin position="330"/>
        <end position="354"/>
    </location>
</feature>
<name>F1ZC14_9SPHN</name>
<dbReference type="InterPro" id="IPR004812">
    <property type="entry name" value="Efflux_drug-R_Bcr/CmlA"/>
</dbReference>
<feature type="transmembrane region" description="Helical" evidence="8">
    <location>
        <begin position="238"/>
        <end position="257"/>
    </location>
</feature>
<keyword evidence="6 8" id="KW-1133">Transmembrane helix</keyword>
<dbReference type="AlphaFoldDB" id="F1ZC14"/>
<evidence type="ECO:0000256" key="4">
    <source>
        <dbReference type="ARBA" id="ARBA00022475"/>
    </source>
</evidence>
<comment type="caution">
    <text evidence="8">Lacks conserved residue(s) required for the propagation of feature annotation.</text>
</comment>
<dbReference type="InterPro" id="IPR011701">
    <property type="entry name" value="MFS"/>
</dbReference>
<dbReference type="GO" id="GO:0005886">
    <property type="term" value="C:plasma membrane"/>
    <property type="evidence" value="ECO:0007669"/>
    <property type="project" value="UniProtKB-SubCell"/>
</dbReference>
<dbReference type="GO" id="GO:1990961">
    <property type="term" value="P:xenobiotic detoxification by transmembrane export across the plasma membrane"/>
    <property type="evidence" value="ECO:0007669"/>
    <property type="project" value="InterPro"/>
</dbReference>
<keyword evidence="4" id="KW-1003">Cell membrane</keyword>
<sequence length="387" mass="39707">MAVLCALMGFASISTDFYLPAMPTIAQALHADAGAMELTIAGYLVGFSIGQLFWGPIGDRFGRKRPIGVGLVLFVIGSIGCATAGSPAIMIGLRLVQACGACSGVVLSRAMVRDLYGPERSGQMLSTLITVMAIAPLVGPFLGGQVLALAGWRAIFWLLVAIGVITGIGLATVPETLPVERRSAKGPGAALRDYALLLRDRRVLDCAMVGGFYYVGIYAYVAGSPFAFITVHHVSAQAYGMLFAGGIVAIMLANMTNVRLLPRLGTVRLMRIGAIASAGSGSLLALSAWTGWGGLWGLVLPCFIYVGASGLIVANSMARAMSHRPQQAGAVSALLGAAQYGSGMIGSGSLSFLADGTSRPMASVIALAGLAALLGVAINGAAQGRRG</sequence>
<dbReference type="Pfam" id="PF07690">
    <property type="entry name" value="MFS_1"/>
    <property type="match status" value="1"/>
</dbReference>
<comment type="similarity">
    <text evidence="2 8">Belongs to the major facilitator superfamily. Bcr/CmlA family.</text>
</comment>
<dbReference type="FunCoup" id="F1ZC14">
    <property type="interactions" value="360"/>
</dbReference>
<evidence type="ECO:0000259" key="9">
    <source>
        <dbReference type="PROSITE" id="PS50850"/>
    </source>
</evidence>
<feature type="transmembrane region" description="Helical" evidence="8">
    <location>
        <begin position="67"/>
        <end position="89"/>
    </location>
</feature>
<dbReference type="InParanoid" id="F1ZC14"/>
<dbReference type="Gene3D" id="1.20.1720.10">
    <property type="entry name" value="Multidrug resistance protein D"/>
    <property type="match status" value="1"/>
</dbReference>
<evidence type="ECO:0000313" key="11">
    <source>
        <dbReference type="Proteomes" id="UP000004728"/>
    </source>
</evidence>
<dbReference type="PROSITE" id="PS50850">
    <property type="entry name" value="MFS"/>
    <property type="match status" value="1"/>
</dbReference>
<dbReference type="OrthoDB" id="9800416at2"/>
<dbReference type="GO" id="GO:0042910">
    <property type="term" value="F:xenobiotic transmembrane transporter activity"/>
    <property type="evidence" value="ECO:0007669"/>
    <property type="project" value="InterPro"/>
</dbReference>
<dbReference type="HOGENOM" id="CLU_001265_47_0_5"/>
<keyword evidence="3 8" id="KW-0813">Transport</keyword>